<protein>
    <submittedName>
        <fullName evidence="2">ChrR cupin-like domain-containing protein</fullName>
    </submittedName>
</protein>
<dbReference type="SUPFAM" id="SSF51182">
    <property type="entry name" value="RmlC-like cupins"/>
    <property type="match status" value="1"/>
</dbReference>
<feature type="domain" description="ChrR-like cupin" evidence="1">
    <location>
        <begin position="14"/>
        <end position="118"/>
    </location>
</feature>
<evidence type="ECO:0000259" key="1">
    <source>
        <dbReference type="Pfam" id="PF12973"/>
    </source>
</evidence>
<dbReference type="InterPro" id="IPR011051">
    <property type="entry name" value="RmlC_Cupin_sf"/>
</dbReference>
<name>A0AAD8XYM9_9STRA</name>
<dbReference type="InterPro" id="IPR025979">
    <property type="entry name" value="ChrR-like_cupin_dom"/>
</dbReference>
<dbReference type="CDD" id="cd20303">
    <property type="entry name" value="cupin_ChrR_1"/>
    <property type="match status" value="1"/>
</dbReference>
<sequence length="245" mass="27879">MEWQELNSDKTVMVHVDSDELTWTKASQATKGGVWRKMLERKGAEVARATTIVRFDPHQEFPRHTHHGGEEFIVVAGTWHDDYGAFPAYSYVRNYIGSSHTPKIKEDGCTILVKLRQMSKTREEPETSSWSLPALVDLKMGKERDVQKFPLFSSPLERTYALYFPKGTMDKILPIPPHGLEMFLLAGCIKSELGKATSRIHTKWSWSRFPNDTAAPQKLFISTDHEDGAYAWIKEGHLDSDEVGV</sequence>
<dbReference type="Pfam" id="PF12973">
    <property type="entry name" value="Cupin_7"/>
    <property type="match status" value="1"/>
</dbReference>
<proteinExistence type="predicted"/>
<dbReference type="Gene3D" id="2.60.120.10">
    <property type="entry name" value="Jelly Rolls"/>
    <property type="match status" value="1"/>
</dbReference>
<dbReference type="AlphaFoldDB" id="A0AAD8XYM9"/>
<accession>A0AAD8XYM9</accession>
<keyword evidence="3" id="KW-1185">Reference proteome</keyword>
<evidence type="ECO:0000313" key="2">
    <source>
        <dbReference type="EMBL" id="KAK1736314.1"/>
    </source>
</evidence>
<dbReference type="Proteomes" id="UP001224775">
    <property type="component" value="Unassembled WGS sequence"/>
</dbReference>
<organism evidence="2 3">
    <name type="scientific">Skeletonema marinoi</name>
    <dbReference type="NCBI Taxonomy" id="267567"/>
    <lineage>
        <taxon>Eukaryota</taxon>
        <taxon>Sar</taxon>
        <taxon>Stramenopiles</taxon>
        <taxon>Ochrophyta</taxon>
        <taxon>Bacillariophyta</taxon>
        <taxon>Coscinodiscophyceae</taxon>
        <taxon>Thalassiosirophycidae</taxon>
        <taxon>Thalassiosirales</taxon>
        <taxon>Skeletonemataceae</taxon>
        <taxon>Skeletonema</taxon>
        <taxon>Skeletonema marinoi-dohrnii complex</taxon>
    </lineage>
</organism>
<evidence type="ECO:0000313" key="3">
    <source>
        <dbReference type="Proteomes" id="UP001224775"/>
    </source>
</evidence>
<dbReference type="EMBL" id="JATAAI010000029">
    <property type="protein sequence ID" value="KAK1736314.1"/>
    <property type="molecule type" value="Genomic_DNA"/>
</dbReference>
<dbReference type="InterPro" id="IPR014710">
    <property type="entry name" value="RmlC-like_jellyroll"/>
</dbReference>
<reference evidence="2" key="1">
    <citation type="submission" date="2023-06" db="EMBL/GenBank/DDBJ databases">
        <title>Survivors Of The Sea: Transcriptome response of Skeletonema marinoi to long-term dormancy.</title>
        <authorList>
            <person name="Pinder M.I.M."/>
            <person name="Kourtchenko O."/>
            <person name="Robertson E.K."/>
            <person name="Larsson T."/>
            <person name="Maumus F."/>
            <person name="Osuna-Cruz C.M."/>
            <person name="Vancaester E."/>
            <person name="Stenow R."/>
            <person name="Vandepoele K."/>
            <person name="Ploug H."/>
            <person name="Bruchert V."/>
            <person name="Godhe A."/>
            <person name="Topel M."/>
        </authorList>
    </citation>
    <scope>NUCLEOTIDE SEQUENCE</scope>
    <source>
        <strain evidence="2">R05AC</strain>
    </source>
</reference>
<gene>
    <name evidence="2" type="ORF">QTG54_012914</name>
</gene>
<comment type="caution">
    <text evidence="2">The sequence shown here is derived from an EMBL/GenBank/DDBJ whole genome shotgun (WGS) entry which is preliminary data.</text>
</comment>